<feature type="chain" id="PRO_5031265567" evidence="2">
    <location>
        <begin position="22"/>
        <end position="325"/>
    </location>
</feature>
<sequence>MKKFVLAAAMAALSYCGGANAQEYSLRFSTSQVNPNEPIVKAMKTFSERVEKRSEGRIAITVMTGDQLGAQKKVNEMVMSGASLLSATDYGQLGQFVPDMSILAGPYVYPSLEATDRLFASDLYKELSGKLEAQGIKIIMPNGLFGYRHIISNKPVRSPADLAGVTIRVPSSPIMMATFSSYGARPTELPWGDVYNALQTGVVDAAEGPFGSIAGAKLNETRKVVSKTGHQIMFTAWVASSQFFNSLPEDLQTILLEEGQTIAKELTAMTLETDDAYAKQLADSGVEIVTDVDVPAFVEASRVAYDKVPNITPGIYDRVQKAMAE</sequence>
<dbReference type="SUPFAM" id="SSF53850">
    <property type="entry name" value="Periplasmic binding protein-like II"/>
    <property type="match status" value="1"/>
</dbReference>
<keyword evidence="4" id="KW-1185">Reference proteome</keyword>
<dbReference type="Proteomes" id="UP000520198">
    <property type="component" value="Unassembled WGS sequence"/>
</dbReference>
<protein>
    <submittedName>
        <fullName evidence="3">TRAP transporter substrate-binding protein DctP</fullName>
    </submittedName>
</protein>
<organism evidence="3 4">
    <name type="scientific">Ensifer oleiphilus</name>
    <dbReference type="NCBI Taxonomy" id="2742698"/>
    <lineage>
        <taxon>Bacteria</taxon>
        <taxon>Pseudomonadati</taxon>
        <taxon>Pseudomonadota</taxon>
        <taxon>Alphaproteobacteria</taxon>
        <taxon>Hyphomicrobiales</taxon>
        <taxon>Rhizobiaceae</taxon>
        <taxon>Sinorhizobium/Ensifer group</taxon>
        <taxon>Ensifer</taxon>
    </lineage>
</organism>
<dbReference type="GO" id="GO:0055085">
    <property type="term" value="P:transmembrane transport"/>
    <property type="evidence" value="ECO:0007669"/>
    <property type="project" value="InterPro"/>
</dbReference>
<dbReference type="Pfam" id="PF03480">
    <property type="entry name" value="DctP"/>
    <property type="match status" value="1"/>
</dbReference>
<feature type="signal peptide" evidence="2">
    <location>
        <begin position="1"/>
        <end position="21"/>
    </location>
</feature>
<dbReference type="AlphaFoldDB" id="A0A7Y6QBW2"/>
<dbReference type="CDD" id="cd13669">
    <property type="entry name" value="PBP2_TRAP_TM0322_like"/>
    <property type="match status" value="1"/>
</dbReference>
<proteinExistence type="predicted"/>
<dbReference type="EMBL" id="JABWDU010000010">
    <property type="protein sequence ID" value="NVD42757.1"/>
    <property type="molecule type" value="Genomic_DNA"/>
</dbReference>
<dbReference type="InterPro" id="IPR018389">
    <property type="entry name" value="DctP_fam"/>
</dbReference>
<dbReference type="Gene3D" id="3.40.190.170">
    <property type="entry name" value="Bacterial extracellular solute-binding protein, family 7"/>
    <property type="match status" value="1"/>
</dbReference>
<keyword evidence="1 2" id="KW-0732">Signal</keyword>
<name>A0A7Y6QBW2_9HYPH</name>
<dbReference type="RefSeq" id="WP_176356099.1">
    <property type="nucleotide sequence ID" value="NZ_JABWDU010000010.1"/>
</dbReference>
<comment type="caution">
    <text evidence="3">The sequence shown here is derived from an EMBL/GenBank/DDBJ whole genome shotgun (WGS) entry which is preliminary data.</text>
</comment>
<dbReference type="InterPro" id="IPR038404">
    <property type="entry name" value="TRAP_DctP_sf"/>
</dbReference>
<dbReference type="PANTHER" id="PTHR33376">
    <property type="match status" value="1"/>
</dbReference>
<gene>
    <name evidence="3" type="primary">dctP</name>
    <name evidence="3" type="ORF">HT585_28180</name>
</gene>
<evidence type="ECO:0000313" key="3">
    <source>
        <dbReference type="EMBL" id="NVD42757.1"/>
    </source>
</evidence>
<evidence type="ECO:0000256" key="2">
    <source>
        <dbReference type="SAM" id="SignalP"/>
    </source>
</evidence>
<accession>A0A7Y6QBW2</accession>
<reference evidence="3 4" key="1">
    <citation type="submission" date="2020-06" db="EMBL/GenBank/DDBJ databases">
        <authorList>
            <person name="Grouzdev D.S."/>
        </authorList>
    </citation>
    <scope>NUCLEOTIDE SEQUENCE [LARGE SCALE GENOMIC DNA]</scope>
    <source>
        <strain evidence="3 4">HO-A22</strain>
    </source>
</reference>
<evidence type="ECO:0000256" key="1">
    <source>
        <dbReference type="ARBA" id="ARBA00022729"/>
    </source>
</evidence>
<dbReference type="NCBIfam" id="NF037995">
    <property type="entry name" value="TRAP_S1"/>
    <property type="match status" value="1"/>
</dbReference>
<dbReference type="PANTHER" id="PTHR33376:SF3">
    <property type="entry name" value="C4-DICARBOXYLATE-BINDING PROTEIN"/>
    <property type="match status" value="1"/>
</dbReference>
<evidence type="ECO:0000313" key="4">
    <source>
        <dbReference type="Proteomes" id="UP000520198"/>
    </source>
</evidence>